<dbReference type="RefSeq" id="WP_071757657.1">
    <property type="nucleotide sequence ID" value="NZ_CBCSIO010000035.1"/>
</dbReference>
<sequence length="364" mass="43000">MNVQIKGNERIIHMLSDLYHEIRKRNITESRNLKNEIDKQIQGIDNDPNVQLYYALLEFRYQYLIDSLSISKDSFNKIEELGKTSDNLLSYYYCFFKAMHSTITGNYISAKELYEEAEKKLLQLPDELEHAEFYFKLSTFSCHKQQYVLALKQVSMAKEIYAKHRDFELNIGYCDNLYGLTCIHLKEYELAEEYLISALDVFKRLGEEHASLYSRHNLAFLYGSQNLSELAIRYISEVNEKSPNNYKALFIEAREHFKLKNKETANTLIEKALTICGELKNEEFYHRLMILKSMNDNLAANEFENIVLKGIEYFNREELYENIEKYEESLALKYYEEGNTLKASEYFYSSSQSRKKALEREGLK</sequence>
<dbReference type="InterPro" id="IPR011990">
    <property type="entry name" value="TPR-like_helical_dom_sf"/>
</dbReference>
<keyword evidence="1" id="KW-0418">Kinase</keyword>
<evidence type="ECO:0000313" key="2">
    <source>
        <dbReference type="Proteomes" id="UP000181873"/>
    </source>
</evidence>
<evidence type="ECO:0000313" key="1">
    <source>
        <dbReference type="EMBL" id="OJD67450.1"/>
    </source>
</evidence>
<gene>
    <name evidence="1" type="ORF">BAU25_28355</name>
</gene>
<keyword evidence="1" id="KW-0808">Transferase</keyword>
<dbReference type="EMBL" id="MAOE01000047">
    <property type="protein sequence ID" value="OJD67450.1"/>
    <property type="molecule type" value="Genomic_DNA"/>
</dbReference>
<comment type="caution">
    <text evidence="1">The sequence shown here is derived from an EMBL/GenBank/DDBJ whole genome shotgun (WGS) entry which is preliminary data.</text>
</comment>
<dbReference type="AlphaFoldDB" id="A0A1J9TSC8"/>
<dbReference type="Proteomes" id="UP000181873">
    <property type="component" value="Unassembled WGS sequence"/>
</dbReference>
<name>A0A1J9TSC8_9BACI</name>
<proteinExistence type="predicted"/>
<dbReference type="SUPFAM" id="SSF48452">
    <property type="entry name" value="TPR-like"/>
    <property type="match status" value="1"/>
</dbReference>
<dbReference type="Pfam" id="PF18801">
    <property type="entry name" value="RapH_N"/>
    <property type="match status" value="1"/>
</dbReference>
<accession>A0A1J9TSC8</accession>
<dbReference type="GO" id="GO:0016301">
    <property type="term" value="F:kinase activity"/>
    <property type="evidence" value="ECO:0007669"/>
    <property type="project" value="UniProtKB-KW"/>
</dbReference>
<reference evidence="1 2" key="1">
    <citation type="submission" date="2016-06" db="EMBL/GenBank/DDBJ databases">
        <title>First insights into the genetic diversity and population structure of in the Bacillus cereus group bacteria from diverse marine environments.</title>
        <authorList>
            <person name="Liu Y."/>
            <person name="Lai Q."/>
            <person name="Shao Z."/>
        </authorList>
    </citation>
    <scope>NUCLEOTIDE SEQUENCE [LARGE SCALE GENOMIC DNA]</scope>
    <source>
        <strain evidence="1 2">N35-10-2</strain>
    </source>
</reference>
<organism evidence="1 2">
    <name type="scientific">Bacillus albus</name>
    <dbReference type="NCBI Taxonomy" id="2026189"/>
    <lineage>
        <taxon>Bacteria</taxon>
        <taxon>Bacillati</taxon>
        <taxon>Bacillota</taxon>
        <taxon>Bacilli</taxon>
        <taxon>Bacillales</taxon>
        <taxon>Bacillaceae</taxon>
        <taxon>Bacillus</taxon>
        <taxon>Bacillus cereus group</taxon>
    </lineage>
</organism>
<protein>
    <submittedName>
        <fullName evidence="1">Histidine kinase</fullName>
    </submittedName>
</protein>
<dbReference type="Pfam" id="PF13424">
    <property type="entry name" value="TPR_12"/>
    <property type="match status" value="1"/>
</dbReference>
<dbReference type="Gene3D" id="1.25.40.10">
    <property type="entry name" value="Tetratricopeptide repeat domain"/>
    <property type="match status" value="1"/>
</dbReference>